<dbReference type="Proteomes" id="UP001600165">
    <property type="component" value="Unassembled WGS sequence"/>
</dbReference>
<name>A0ABW6ID71_9CYAN</name>
<reference evidence="2 3" key="1">
    <citation type="submission" date="2024-10" db="EMBL/GenBank/DDBJ databases">
        <authorList>
            <person name="Ratan Roy A."/>
            <person name="Morales Sandoval P.H."/>
            <person name="De Los Santos Villalobos S."/>
            <person name="Chakraborty S."/>
            <person name="Mukherjee J."/>
        </authorList>
    </citation>
    <scope>NUCLEOTIDE SEQUENCE [LARGE SCALE GENOMIC DNA]</scope>
    <source>
        <strain evidence="2 3">S1</strain>
    </source>
</reference>
<dbReference type="RefSeq" id="WP_377963562.1">
    <property type="nucleotide sequence ID" value="NZ_JBHZOL010000053.1"/>
</dbReference>
<keyword evidence="3" id="KW-1185">Reference proteome</keyword>
<evidence type="ECO:0000256" key="1">
    <source>
        <dbReference type="SAM" id="Phobius"/>
    </source>
</evidence>
<evidence type="ECO:0000313" key="2">
    <source>
        <dbReference type="EMBL" id="MFE4106116.1"/>
    </source>
</evidence>
<feature type="transmembrane region" description="Helical" evidence="1">
    <location>
        <begin position="12"/>
        <end position="32"/>
    </location>
</feature>
<gene>
    <name evidence="2" type="ORF">ACFVKH_07510</name>
</gene>
<protein>
    <submittedName>
        <fullName evidence="2">PepSY domain-containing protein</fullName>
    </submittedName>
</protein>
<organism evidence="2 3">
    <name type="scientific">Almyronema epifaneia S1</name>
    <dbReference type="NCBI Taxonomy" id="2991925"/>
    <lineage>
        <taxon>Bacteria</taxon>
        <taxon>Bacillati</taxon>
        <taxon>Cyanobacteriota</taxon>
        <taxon>Cyanophyceae</taxon>
        <taxon>Nodosilineales</taxon>
        <taxon>Nodosilineaceae</taxon>
        <taxon>Almyronema</taxon>
        <taxon>Almyronema epifaneia</taxon>
    </lineage>
</organism>
<accession>A0ABW6ID71</accession>
<keyword evidence="1" id="KW-1133">Transmembrane helix</keyword>
<proteinExistence type="predicted"/>
<feature type="transmembrane region" description="Helical" evidence="1">
    <location>
        <begin position="63"/>
        <end position="84"/>
    </location>
</feature>
<keyword evidence="1" id="KW-0472">Membrane</keyword>
<evidence type="ECO:0000313" key="3">
    <source>
        <dbReference type="Proteomes" id="UP001600165"/>
    </source>
</evidence>
<comment type="caution">
    <text evidence="2">The sequence shown here is derived from an EMBL/GenBank/DDBJ whole genome shotgun (WGS) entry which is preliminary data.</text>
</comment>
<sequence length="100" mass="11215">MTTAKTLRQTHRFLAPIMLLPLVLTALTGSFYQLGEMIGNDDAVEWLIHIHKGDFGILDLQGIYPFLNALGLLVLVGTGITMWLQPKKGRFQKRINPPND</sequence>
<dbReference type="EMBL" id="JBHZOL010000053">
    <property type="protein sequence ID" value="MFE4106116.1"/>
    <property type="molecule type" value="Genomic_DNA"/>
</dbReference>
<keyword evidence="1" id="KW-0812">Transmembrane</keyword>